<dbReference type="Proteomes" id="UP000547209">
    <property type="component" value="Unassembled WGS sequence"/>
</dbReference>
<dbReference type="PROSITE" id="PS50983">
    <property type="entry name" value="FE_B12_PBP"/>
    <property type="match status" value="1"/>
</dbReference>
<evidence type="ECO:0000259" key="7">
    <source>
        <dbReference type="PROSITE" id="PS50983"/>
    </source>
</evidence>
<sequence length="339" mass="36160">MKKFRIVWLVSLVLMLVVLSACGQRASSNTGGSSPSASAGSSGSAETAASGASANPVSVATSTSAKADEILHRNPNAKIASVSIHITNNLLALGITPAGSVVGGDVKDFLPLVKDRLQGVARFGVVTDPDMEAILALKPDVIFIDETYSGKDVAKFEQIAPTISIDMDEGTWRDHLTAVAEHAGREQQAQAFIQSYDAKAEKVGKLIRAELGENAKVMTIRSTAKELRVMGMKRPVGPIMYDDLDLRPAAGVEKIAKAYEVISQEVLPDFDADAIFVIISKGSEAQSNYDALRANPLWAGLKAVKNGHVYLLDGQTWLDYSSIGQDLALDDADKLFSRT</sequence>
<accession>A0A7X0RUW6</accession>
<dbReference type="Pfam" id="PF01497">
    <property type="entry name" value="Peripla_BP_2"/>
    <property type="match status" value="1"/>
</dbReference>
<name>A0A7X0RUW6_9BACL</name>
<dbReference type="GO" id="GO:1901678">
    <property type="term" value="P:iron coordination entity transport"/>
    <property type="evidence" value="ECO:0007669"/>
    <property type="project" value="UniProtKB-ARBA"/>
</dbReference>
<reference evidence="8 9" key="1">
    <citation type="submission" date="2020-08" db="EMBL/GenBank/DDBJ databases">
        <title>Cohnella phylogeny.</title>
        <authorList>
            <person name="Dunlap C."/>
        </authorList>
    </citation>
    <scope>NUCLEOTIDE SEQUENCE [LARGE SCALE GENOMIC DNA]</scope>
    <source>
        <strain evidence="8 9">DSM 28246</strain>
    </source>
</reference>
<dbReference type="AlphaFoldDB" id="A0A7X0RUW6"/>
<comment type="subcellular location">
    <subcellularLocation>
        <location evidence="1">Cell envelope</location>
    </subcellularLocation>
</comment>
<feature type="domain" description="Fe/B12 periplasmic-binding" evidence="7">
    <location>
        <begin position="78"/>
        <end position="339"/>
    </location>
</feature>
<feature type="chain" id="PRO_5039298283" evidence="6">
    <location>
        <begin position="24"/>
        <end position="339"/>
    </location>
</feature>
<dbReference type="PROSITE" id="PS51257">
    <property type="entry name" value="PROKAR_LIPOPROTEIN"/>
    <property type="match status" value="1"/>
</dbReference>
<evidence type="ECO:0000256" key="3">
    <source>
        <dbReference type="ARBA" id="ARBA00022448"/>
    </source>
</evidence>
<dbReference type="PANTHER" id="PTHR30532:SF21">
    <property type="entry name" value="SIDEROPHORE-BINDING LIPOPROTEIN YFIY-RELATED"/>
    <property type="match status" value="1"/>
</dbReference>
<organism evidence="8 9">
    <name type="scientific">Cohnella nanjingensis</name>
    <dbReference type="NCBI Taxonomy" id="1387779"/>
    <lineage>
        <taxon>Bacteria</taxon>
        <taxon>Bacillati</taxon>
        <taxon>Bacillota</taxon>
        <taxon>Bacilli</taxon>
        <taxon>Bacillales</taxon>
        <taxon>Paenibacillaceae</taxon>
        <taxon>Cohnella</taxon>
    </lineage>
</organism>
<dbReference type="GO" id="GO:0030288">
    <property type="term" value="C:outer membrane-bounded periplasmic space"/>
    <property type="evidence" value="ECO:0007669"/>
    <property type="project" value="TreeGrafter"/>
</dbReference>
<comment type="caution">
    <text evidence="8">The sequence shown here is derived from an EMBL/GenBank/DDBJ whole genome shotgun (WGS) entry which is preliminary data.</text>
</comment>
<evidence type="ECO:0000256" key="1">
    <source>
        <dbReference type="ARBA" id="ARBA00004196"/>
    </source>
</evidence>
<dbReference type="InterPro" id="IPR002491">
    <property type="entry name" value="ABC_transptr_periplasmic_BD"/>
</dbReference>
<dbReference type="PANTHER" id="PTHR30532">
    <property type="entry name" value="IRON III DICITRATE-BINDING PERIPLASMIC PROTEIN"/>
    <property type="match status" value="1"/>
</dbReference>
<dbReference type="InterPro" id="IPR051313">
    <property type="entry name" value="Bact_iron-sidero_bind"/>
</dbReference>
<evidence type="ECO:0000256" key="6">
    <source>
        <dbReference type="SAM" id="SignalP"/>
    </source>
</evidence>
<feature type="signal peptide" evidence="6">
    <location>
        <begin position="1"/>
        <end position="23"/>
    </location>
</feature>
<dbReference type="Gene3D" id="3.40.50.1980">
    <property type="entry name" value="Nitrogenase molybdenum iron protein domain"/>
    <property type="match status" value="2"/>
</dbReference>
<comment type="similarity">
    <text evidence="2">Belongs to the bacterial solute-binding protein 8 family.</text>
</comment>
<dbReference type="RefSeq" id="WP_185670800.1">
    <property type="nucleotide sequence ID" value="NZ_JACJVP010000032.1"/>
</dbReference>
<evidence type="ECO:0000256" key="5">
    <source>
        <dbReference type="SAM" id="MobiDB-lite"/>
    </source>
</evidence>
<keyword evidence="3" id="KW-0813">Transport</keyword>
<dbReference type="EMBL" id="JACJVP010000032">
    <property type="protein sequence ID" value="MBB6672946.1"/>
    <property type="molecule type" value="Genomic_DNA"/>
</dbReference>
<dbReference type="SUPFAM" id="SSF53807">
    <property type="entry name" value="Helical backbone' metal receptor"/>
    <property type="match status" value="1"/>
</dbReference>
<evidence type="ECO:0000256" key="2">
    <source>
        <dbReference type="ARBA" id="ARBA00008814"/>
    </source>
</evidence>
<keyword evidence="9" id="KW-1185">Reference proteome</keyword>
<gene>
    <name evidence="8" type="ORF">H7C19_19895</name>
</gene>
<evidence type="ECO:0000256" key="4">
    <source>
        <dbReference type="ARBA" id="ARBA00022729"/>
    </source>
</evidence>
<keyword evidence="4 6" id="KW-0732">Signal</keyword>
<proteinExistence type="inferred from homology"/>
<protein>
    <submittedName>
        <fullName evidence="8">ABC transporter substrate-binding protein</fullName>
    </submittedName>
</protein>
<evidence type="ECO:0000313" key="8">
    <source>
        <dbReference type="EMBL" id="MBB6672946.1"/>
    </source>
</evidence>
<feature type="region of interest" description="Disordered" evidence="5">
    <location>
        <begin position="27"/>
        <end position="49"/>
    </location>
</feature>
<evidence type="ECO:0000313" key="9">
    <source>
        <dbReference type="Proteomes" id="UP000547209"/>
    </source>
</evidence>